<protein>
    <submittedName>
        <fullName evidence="2">Class A beta-lactamase-related serine hydrolase</fullName>
    </submittedName>
</protein>
<dbReference type="GO" id="GO:0030655">
    <property type="term" value="P:beta-lactam antibiotic catabolic process"/>
    <property type="evidence" value="ECO:0007669"/>
    <property type="project" value="InterPro"/>
</dbReference>
<dbReference type="Pfam" id="PF13354">
    <property type="entry name" value="Beta-lactamase2"/>
    <property type="match status" value="1"/>
</dbReference>
<comment type="caution">
    <text evidence="2">The sequence shown here is derived from an EMBL/GenBank/DDBJ whole genome shotgun (WGS) entry which is preliminary data.</text>
</comment>
<reference evidence="2" key="1">
    <citation type="journal article" date="2021" name="PeerJ">
        <title>Extensive microbial diversity within the chicken gut microbiome revealed by metagenomics and culture.</title>
        <authorList>
            <person name="Gilroy R."/>
            <person name="Ravi A."/>
            <person name="Getino M."/>
            <person name="Pursley I."/>
            <person name="Horton D.L."/>
            <person name="Alikhan N.F."/>
            <person name="Baker D."/>
            <person name="Gharbi K."/>
            <person name="Hall N."/>
            <person name="Watson M."/>
            <person name="Adriaenssens E.M."/>
            <person name="Foster-Nyarko E."/>
            <person name="Jarju S."/>
            <person name="Secka A."/>
            <person name="Antonio M."/>
            <person name="Oren A."/>
            <person name="Chaudhuri R.R."/>
            <person name="La Ragione R."/>
            <person name="Hildebrand F."/>
            <person name="Pallen M.J."/>
        </authorList>
    </citation>
    <scope>NUCLEOTIDE SEQUENCE</scope>
    <source>
        <strain evidence="2">7318</strain>
    </source>
</reference>
<evidence type="ECO:0000313" key="2">
    <source>
        <dbReference type="EMBL" id="HJF85776.1"/>
    </source>
</evidence>
<keyword evidence="2" id="KW-0378">Hydrolase</keyword>
<dbReference type="Proteomes" id="UP000780768">
    <property type="component" value="Unassembled WGS sequence"/>
</dbReference>
<dbReference type="SUPFAM" id="SSF56601">
    <property type="entry name" value="beta-lactamase/transpeptidase-like"/>
    <property type="match status" value="1"/>
</dbReference>
<reference evidence="2" key="2">
    <citation type="submission" date="2021-09" db="EMBL/GenBank/DDBJ databases">
        <authorList>
            <person name="Gilroy R."/>
        </authorList>
    </citation>
    <scope>NUCLEOTIDE SEQUENCE</scope>
    <source>
        <strain evidence="2">7318</strain>
    </source>
</reference>
<accession>A0A921HPY1</accession>
<dbReference type="AlphaFoldDB" id="A0A921HPY1"/>
<dbReference type="PANTHER" id="PTHR35333:SF3">
    <property type="entry name" value="BETA-LACTAMASE-TYPE TRANSPEPTIDASE FOLD CONTAINING PROTEIN"/>
    <property type="match status" value="1"/>
</dbReference>
<sequence length="262" mass="29760">MDLRILDIYLQGKVLSFAGNWSYLIQRYDAADLPKISYQEDYVHKSASMIKVLILAALCDSDIDLAEKIRIDAVPRVEGGGALQEMNGDAQLTVQALASLMIVLSDNLATNLLIDRLGRENIQAYADKLGLKQTKLQRCMMDFTAAQNGRENYMSVADYNKLLHYIYTKREELRFAKAWEILARQQFRDRIPYYWDEDVVFHHKTGMLDGVEHDGGVFEGRNGTYGITIFASDLPSNALGGRQIGELGRFIFDFLNACQRRS</sequence>
<evidence type="ECO:0000259" key="1">
    <source>
        <dbReference type="Pfam" id="PF13354"/>
    </source>
</evidence>
<dbReference type="GO" id="GO:0046677">
    <property type="term" value="P:response to antibiotic"/>
    <property type="evidence" value="ECO:0007669"/>
    <property type="project" value="InterPro"/>
</dbReference>
<dbReference type="EMBL" id="DYVR01000251">
    <property type="protein sequence ID" value="HJF85776.1"/>
    <property type="molecule type" value="Genomic_DNA"/>
</dbReference>
<dbReference type="InterPro" id="IPR045155">
    <property type="entry name" value="Beta-lactam_cat"/>
</dbReference>
<dbReference type="InterPro" id="IPR012338">
    <property type="entry name" value="Beta-lactam/transpept-like"/>
</dbReference>
<name>A0A921HPY1_9FIRM</name>
<proteinExistence type="predicted"/>
<dbReference type="InterPro" id="IPR000871">
    <property type="entry name" value="Beta-lactam_class-A"/>
</dbReference>
<dbReference type="PANTHER" id="PTHR35333">
    <property type="entry name" value="BETA-LACTAMASE"/>
    <property type="match status" value="1"/>
</dbReference>
<evidence type="ECO:0000313" key="3">
    <source>
        <dbReference type="Proteomes" id="UP000780768"/>
    </source>
</evidence>
<organism evidence="2 3">
    <name type="scientific">Megamonas hypermegale</name>
    <dbReference type="NCBI Taxonomy" id="158847"/>
    <lineage>
        <taxon>Bacteria</taxon>
        <taxon>Bacillati</taxon>
        <taxon>Bacillota</taxon>
        <taxon>Negativicutes</taxon>
        <taxon>Selenomonadales</taxon>
        <taxon>Selenomonadaceae</taxon>
        <taxon>Megamonas</taxon>
    </lineage>
</organism>
<dbReference type="GO" id="GO:0008800">
    <property type="term" value="F:beta-lactamase activity"/>
    <property type="evidence" value="ECO:0007669"/>
    <property type="project" value="InterPro"/>
</dbReference>
<dbReference type="Gene3D" id="3.40.710.10">
    <property type="entry name" value="DD-peptidase/beta-lactamase superfamily"/>
    <property type="match status" value="1"/>
</dbReference>
<gene>
    <name evidence="2" type="ORF">K8V65_08960</name>
</gene>
<feature type="domain" description="Beta-lactamase class A catalytic" evidence="1">
    <location>
        <begin position="34"/>
        <end position="230"/>
    </location>
</feature>